<dbReference type="OMA" id="KLMFNYQ"/>
<accession>A0A7L4P5R7</accession>
<comment type="subcellular location">
    <subcellularLocation>
        <location evidence="1">Cell membrane</location>
        <topology evidence="1">Multi-pass membrane protein</topology>
    </subcellularLocation>
</comment>
<feature type="transmembrane region" description="Helical" evidence="7">
    <location>
        <begin position="12"/>
        <end position="33"/>
    </location>
</feature>
<evidence type="ECO:0000256" key="1">
    <source>
        <dbReference type="ARBA" id="ARBA00004651"/>
    </source>
</evidence>
<dbReference type="PANTHER" id="PTHR34856">
    <property type="entry name" value="PROTEIN NRFD"/>
    <property type="match status" value="1"/>
</dbReference>
<keyword evidence="6 7" id="KW-0472">Membrane</keyword>
<organism evidence="8 9">
    <name type="scientific">Pyrobaculum arsenaticum</name>
    <dbReference type="NCBI Taxonomy" id="121277"/>
    <lineage>
        <taxon>Archaea</taxon>
        <taxon>Thermoproteota</taxon>
        <taxon>Thermoprotei</taxon>
        <taxon>Thermoproteales</taxon>
        <taxon>Thermoproteaceae</taxon>
        <taxon>Pyrobaculum</taxon>
    </lineage>
</organism>
<dbReference type="InterPro" id="IPR052049">
    <property type="entry name" value="Electron_transfer_protein"/>
</dbReference>
<dbReference type="Proteomes" id="UP000554766">
    <property type="component" value="Unassembled WGS sequence"/>
</dbReference>
<keyword evidence="4 7" id="KW-0812">Transmembrane</keyword>
<evidence type="ECO:0000256" key="7">
    <source>
        <dbReference type="SAM" id="Phobius"/>
    </source>
</evidence>
<keyword evidence="9" id="KW-1185">Reference proteome</keyword>
<dbReference type="Gene3D" id="1.20.1630.10">
    <property type="entry name" value="Formate dehydrogenase/DMSO reductase domain"/>
    <property type="match status" value="1"/>
</dbReference>
<keyword evidence="5 7" id="KW-1133">Transmembrane helix</keyword>
<name>A0A7L4P5R7_9CREN</name>
<dbReference type="EMBL" id="JAAVJF010000001">
    <property type="protein sequence ID" value="NYR14555.1"/>
    <property type="molecule type" value="Genomic_DNA"/>
</dbReference>
<feature type="transmembrane region" description="Helical" evidence="7">
    <location>
        <begin position="45"/>
        <end position="68"/>
    </location>
</feature>
<feature type="transmembrane region" description="Helical" evidence="7">
    <location>
        <begin position="233"/>
        <end position="254"/>
    </location>
</feature>
<feature type="transmembrane region" description="Helical" evidence="7">
    <location>
        <begin position="160"/>
        <end position="179"/>
    </location>
</feature>
<evidence type="ECO:0000256" key="5">
    <source>
        <dbReference type="ARBA" id="ARBA00022989"/>
    </source>
</evidence>
<gene>
    <name evidence="8" type="primary">nrfD</name>
    <name evidence="8" type="ORF">HC235_00920</name>
</gene>
<dbReference type="AlphaFoldDB" id="A0A7L4P5R7"/>
<evidence type="ECO:0000256" key="3">
    <source>
        <dbReference type="ARBA" id="ARBA00022475"/>
    </source>
</evidence>
<evidence type="ECO:0000313" key="8">
    <source>
        <dbReference type="EMBL" id="NYR14555.1"/>
    </source>
</evidence>
<dbReference type="GeneID" id="5055061"/>
<comment type="similarity">
    <text evidence="2">Belongs to the NrfD family.</text>
</comment>
<dbReference type="GO" id="GO:0005886">
    <property type="term" value="C:plasma membrane"/>
    <property type="evidence" value="ECO:0007669"/>
    <property type="project" value="UniProtKB-SubCell"/>
</dbReference>
<reference evidence="8 9" key="1">
    <citation type="journal article" date="2020" name="Nat. Commun.">
        <title>The structures of two archaeal type IV pili illuminate evolutionary relationships.</title>
        <authorList>
            <person name="Wang F."/>
            <person name="Baquero D.P."/>
            <person name="Su Z."/>
            <person name="Beltran L.C."/>
            <person name="Prangishvili D."/>
            <person name="Krupovic M."/>
            <person name="Egelman E.H."/>
        </authorList>
    </citation>
    <scope>NUCLEOTIDE SEQUENCE [LARGE SCALE GENOMIC DNA]</scope>
    <source>
        <strain evidence="8 9">2GA</strain>
    </source>
</reference>
<dbReference type="RefSeq" id="WP_011900423.1">
    <property type="nucleotide sequence ID" value="NZ_JAAVJF010000001.1"/>
</dbReference>
<feature type="transmembrane region" description="Helical" evidence="7">
    <location>
        <begin position="129"/>
        <end position="148"/>
    </location>
</feature>
<dbReference type="PANTHER" id="PTHR34856:SF2">
    <property type="entry name" value="PROTEIN NRFD"/>
    <property type="match status" value="1"/>
</dbReference>
<feature type="transmembrane region" description="Helical" evidence="7">
    <location>
        <begin position="88"/>
        <end position="109"/>
    </location>
</feature>
<dbReference type="InterPro" id="IPR005614">
    <property type="entry name" value="NrfD-like"/>
</dbReference>
<protein>
    <submittedName>
        <fullName evidence="8">Polysulfide reductase NrfD</fullName>
    </submittedName>
</protein>
<evidence type="ECO:0000256" key="6">
    <source>
        <dbReference type="ARBA" id="ARBA00023136"/>
    </source>
</evidence>
<dbReference type="Pfam" id="PF03916">
    <property type="entry name" value="NrfD"/>
    <property type="match status" value="1"/>
</dbReference>
<proteinExistence type="inferred from homology"/>
<keyword evidence="3" id="KW-1003">Cell membrane</keyword>
<evidence type="ECO:0000256" key="2">
    <source>
        <dbReference type="ARBA" id="ARBA00008929"/>
    </source>
</evidence>
<sequence>MTAFQEIWAPWLIGPFLWFAGIAGMGSVAYVLLKWIGVEEKRKELSWTLLISMALALVFVIADLARPWNVASAIMSAVFGGTFGWTRSWMAVGIVLLLIGLLLTLLLALRNSGVKVLAPLTDAKWFEALLALVGVAITIYSGFLIAAAPGVPFWNTPLLPVLWIISASVCAVALVKLMIHHEAVAKAATRYGVALDATELIAIFALINLALYGGNIASRQSAHALAYGELAPIFWVGLVGIGVVIPLLLGLIMLKKENKYLGIAAAVLALIGALLLRVLVLQAGIFEPII</sequence>
<feature type="transmembrane region" description="Helical" evidence="7">
    <location>
        <begin position="191"/>
        <end position="213"/>
    </location>
</feature>
<comment type="caution">
    <text evidence="8">The sequence shown here is derived from an EMBL/GenBank/DDBJ whole genome shotgun (WGS) entry which is preliminary data.</text>
</comment>
<evidence type="ECO:0000313" key="9">
    <source>
        <dbReference type="Proteomes" id="UP000554766"/>
    </source>
</evidence>
<feature type="transmembrane region" description="Helical" evidence="7">
    <location>
        <begin position="261"/>
        <end position="285"/>
    </location>
</feature>
<evidence type="ECO:0000256" key="4">
    <source>
        <dbReference type="ARBA" id="ARBA00022692"/>
    </source>
</evidence>